<dbReference type="Gene3D" id="2.60.120.10">
    <property type="entry name" value="Jelly Rolls"/>
    <property type="match status" value="1"/>
</dbReference>
<dbReference type="InterPro" id="IPR014710">
    <property type="entry name" value="RmlC-like_jellyroll"/>
</dbReference>
<name>A0A0G0TWD0_9BACT</name>
<dbReference type="Pfam" id="PF00908">
    <property type="entry name" value="dTDP_sugar_isom"/>
    <property type="match status" value="1"/>
</dbReference>
<dbReference type="AlphaFoldDB" id="A0A0G0TWD0"/>
<dbReference type="SUPFAM" id="SSF51182">
    <property type="entry name" value="RmlC-like cupins"/>
    <property type="match status" value="1"/>
</dbReference>
<reference evidence="2 3" key="1">
    <citation type="journal article" date="2015" name="Nature">
        <title>rRNA introns, odd ribosomes, and small enigmatic genomes across a large radiation of phyla.</title>
        <authorList>
            <person name="Brown C.T."/>
            <person name="Hug L.A."/>
            <person name="Thomas B.C."/>
            <person name="Sharon I."/>
            <person name="Castelle C.J."/>
            <person name="Singh A."/>
            <person name="Wilkins M.J."/>
            <person name="Williams K.H."/>
            <person name="Banfield J.F."/>
        </authorList>
    </citation>
    <scope>NUCLEOTIDE SEQUENCE [LARGE SCALE GENOMIC DNA]</scope>
</reference>
<evidence type="ECO:0000256" key="1">
    <source>
        <dbReference type="PIRSR" id="PIRSR600888-3"/>
    </source>
</evidence>
<sequence length="174" mass="20373">MNNSYFDLAHQQELVDGIKFRKLTVHKDPTGVLFETLRRDWQDVFNDQELAFSMQYMSITPSGIARDEDQWHVHKNQNDRFICASGRIITAVFDPRPESKTFGKLNLFVMSPASEDEMYMVIIPPETYHGFMVISKEPGYLLNFPTQLYNPEDEGRIDHDQNFTWQSVREDFGI</sequence>
<protein>
    <submittedName>
        <fullName evidence="2">dTDP-4-dehydrorhamnose 3,5 epimerase</fullName>
    </submittedName>
</protein>
<dbReference type="PANTHER" id="PTHR21047:SF2">
    <property type="entry name" value="THYMIDINE DIPHOSPHO-4-KETO-RHAMNOSE 3,5-EPIMERASE"/>
    <property type="match status" value="1"/>
</dbReference>
<organism evidence="2 3">
    <name type="scientific">Candidatus Curtissbacteria bacterium GW2011_GWA1_40_16</name>
    <dbReference type="NCBI Taxonomy" id="1618405"/>
    <lineage>
        <taxon>Bacteria</taxon>
        <taxon>Candidatus Curtissiibacteriota</taxon>
    </lineage>
</organism>
<evidence type="ECO:0000313" key="3">
    <source>
        <dbReference type="Proteomes" id="UP000034531"/>
    </source>
</evidence>
<evidence type="ECO:0000313" key="2">
    <source>
        <dbReference type="EMBL" id="KKR51395.1"/>
    </source>
</evidence>
<proteinExistence type="predicted"/>
<dbReference type="GO" id="GO:0008830">
    <property type="term" value="F:dTDP-4-dehydrorhamnose 3,5-epimerase activity"/>
    <property type="evidence" value="ECO:0007669"/>
    <property type="project" value="InterPro"/>
</dbReference>
<dbReference type="GO" id="GO:0005829">
    <property type="term" value="C:cytosol"/>
    <property type="evidence" value="ECO:0007669"/>
    <property type="project" value="TreeGrafter"/>
</dbReference>
<dbReference type="InterPro" id="IPR000888">
    <property type="entry name" value="RmlC-like"/>
</dbReference>
<dbReference type="InterPro" id="IPR011051">
    <property type="entry name" value="RmlC_Cupin_sf"/>
</dbReference>
<accession>A0A0G0TWD0</accession>
<dbReference type="EMBL" id="LBYI01000001">
    <property type="protein sequence ID" value="KKR51395.1"/>
    <property type="molecule type" value="Genomic_DNA"/>
</dbReference>
<feature type="site" description="Participates in a stacking interaction with the thymidine ring of dTDP-4-oxo-6-deoxyglucose" evidence="1">
    <location>
        <position position="149"/>
    </location>
</feature>
<gene>
    <name evidence="2" type="ORF">UT84_C0001G0080</name>
</gene>
<dbReference type="GO" id="GO:0000271">
    <property type="term" value="P:polysaccharide biosynthetic process"/>
    <property type="evidence" value="ECO:0007669"/>
    <property type="project" value="TreeGrafter"/>
</dbReference>
<dbReference type="PANTHER" id="PTHR21047">
    <property type="entry name" value="DTDP-6-DEOXY-D-GLUCOSE-3,5 EPIMERASE"/>
    <property type="match status" value="1"/>
</dbReference>
<comment type="caution">
    <text evidence="2">The sequence shown here is derived from an EMBL/GenBank/DDBJ whole genome shotgun (WGS) entry which is preliminary data.</text>
</comment>
<dbReference type="Proteomes" id="UP000034531">
    <property type="component" value="Unassembled WGS sequence"/>
</dbReference>